<dbReference type="EMBL" id="JAMFTQ010000001">
    <property type="protein sequence ID" value="MCP1386804.1"/>
    <property type="molecule type" value="Genomic_DNA"/>
</dbReference>
<feature type="domain" description="Carrier" evidence="1">
    <location>
        <begin position="12"/>
        <end position="90"/>
    </location>
</feature>
<sequence>MELSQRLDLGEAVEVEQPQDAFARLSSLIDDSFNLIITPEATLADSGLSSLDRIELAIRIEDHFGVPITEETYEEHTTAGDLADYLAEQE</sequence>
<evidence type="ECO:0000313" key="3">
    <source>
        <dbReference type="Proteomes" id="UP001204000"/>
    </source>
</evidence>
<comment type="caution">
    <text evidence="2">The sequence shown here is derived from an EMBL/GenBank/DDBJ whole genome shotgun (WGS) entry which is preliminary data.</text>
</comment>
<dbReference type="PROSITE" id="PS50075">
    <property type="entry name" value="CARRIER"/>
    <property type="match status" value="1"/>
</dbReference>
<proteinExistence type="predicted"/>
<dbReference type="InterPro" id="IPR009081">
    <property type="entry name" value="PP-bd_ACP"/>
</dbReference>
<accession>A0ABT1FYG3</accession>
<dbReference type="Gene3D" id="1.10.1200.10">
    <property type="entry name" value="ACP-like"/>
    <property type="match status" value="1"/>
</dbReference>
<name>A0ABT1FYG3_9CORY</name>
<reference evidence="2" key="1">
    <citation type="submission" date="2022-05" db="EMBL/GenBank/DDBJ databases">
        <title>Corynebacterium sp. TA-R-1 sp. nov., isolated from human feces.</title>
        <authorList>
            <person name="Shamsuzzaman M."/>
            <person name="Dahal R.H."/>
        </authorList>
    </citation>
    <scope>NUCLEOTIDE SEQUENCE</scope>
    <source>
        <strain evidence="2">TA-R-1</strain>
    </source>
</reference>
<dbReference type="SUPFAM" id="SSF47336">
    <property type="entry name" value="ACP-like"/>
    <property type="match status" value="1"/>
</dbReference>
<evidence type="ECO:0000313" key="2">
    <source>
        <dbReference type="EMBL" id="MCP1386804.1"/>
    </source>
</evidence>
<protein>
    <submittedName>
        <fullName evidence="2">Acyl carrier protein</fullName>
    </submittedName>
</protein>
<dbReference type="RefSeq" id="WP_253575543.1">
    <property type="nucleotide sequence ID" value="NZ_JAMFTQ010000001.1"/>
</dbReference>
<organism evidence="2 3">
    <name type="scientific">Corynebacterium stercoris</name>
    <dbReference type="NCBI Taxonomy" id="2943490"/>
    <lineage>
        <taxon>Bacteria</taxon>
        <taxon>Bacillati</taxon>
        <taxon>Actinomycetota</taxon>
        <taxon>Actinomycetes</taxon>
        <taxon>Mycobacteriales</taxon>
        <taxon>Corynebacteriaceae</taxon>
        <taxon>Corynebacterium</taxon>
    </lineage>
</organism>
<dbReference type="Proteomes" id="UP001204000">
    <property type="component" value="Unassembled WGS sequence"/>
</dbReference>
<keyword evidence="3" id="KW-1185">Reference proteome</keyword>
<evidence type="ECO:0000259" key="1">
    <source>
        <dbReference type="PROSITE" id="PS50075"/>
    </source>
</evidence>
<dbReference type="Pfam" id="PF00550">
    <property type="entry name" value="PP-binding"/>
    <property type="match status" value="1"/>
</dbReference>
<gene>
    <name evidence="2" type="ORF">M5J20_01125</name>
</gene>
<dbReference type="InterPro" id="IPR036736">
    <property type="entry name" value="ACP-like_sf"/>
</dbReference>